<evidence type="ECO:0000256" key="7">
    <source>
        <dbReference type="PROSITE-ProRule" id="PRU00433"/>
    </source>
</evidence>
<dbReference type="InterPro" id="IPR051395">
    <property type="entry name" value="Cytochrome_c_Peroxidase/MauG"/>
</dbReference>
<evidence type="ECO:0000256" key="3">
    <source>
        <dbReference type="ARBA" id="ARBA00022723"/>
    </source>
</evidence>
<keyword evidence="6 7" id="KW-0408">Iron</keyword>
<evidence type="ECO:0000259" key="9">
    <source>
        <dbReference type="PROSITE" id="PS51007"/>
    </source>
</evidence>
<dbReference type="PANTHER" id="PTHR30600">
    <property type="entry name" value="CYTOCHROME C PEROXIDASE-RELATED"/>
    <property type="match status" value="1"/>
</dbReference>
<evidence type="ECO:0000256" key="5">
    <source>
        <dbReference type="ARBA" id="ARBA00023002"/>
    </source>
</evidence>
<evidence type="ECO:0000313" key="11">
    <source>
        <dbReference type="Proteomes" id="UP001432046"/>
    </source>
</evidence>
<dbReference type="GO" id="GO:0004130">
    <property type="term" value="F:cytochrome-c peroxidase activity"/>
    <property type="evidence" value="ECO:0007669"/>
    <property type="project" value="UniProtKB-EC"/>
</dbReference>
<evidence type="ECO:0000256" key="2">
    <source>
        <dbReference type="ARBA" id="ARBA00022617"/>
    </source>
</evidence>
<organism evidence="10 11">
    <name type="scientific">Bradyrhizobium septentrionale</name>
    <dbReference type="NCBI Taxonomy" id="1404411"/>
    <lineage>
        <taxon>Bacteria</taxon>
        <taxon>Pseudomonadati</taxon>
        <taxon>Pseudomonadota</taxon>
        <taxon>Alphaproteobacteria</taxon>
        <taxon>Hyphomicrobiales</taxon>
        <taxon>Nitrobacteraceae</taxon>
        <taxon>Bradyrhizobium</taxon>
    </lineage>
</organism>
<dbReference type="PANTHER" id="PTHR30600:SF10">
    <property type="entry name" value="BLL6722 PROTEIN"/>
    <property type="match status" value="1"/>
</dbReference>
<keyword evidence="5 10" id="KW-0560">Oxidoreductase</keyword>
<keyword evidence="10" id="KW-0575">Peroxidase</keyword>
<feature type="domain" description="Cytochrome c" evidence="9">
    <location>
        <begin position="28"/>
        <end position="157"/>
    </location>
</feature>
<name>A0ABZ2PAM1_9BRAD</name>
<reference evidence="10" key="2">
    <citation type="submission" date="2024-03" db="EMBL/GenBank/DDBJ databases">
        <authorList>
            <person name="Bromfield E.S.P."/>
            <person name="Cloutier S."/>
        </authorList>
    </citation>
    <scope>NUCLEOTIDE SEQUENCE</scope>
    <source>
        <strain evidence="10">5S5</strain>
    </source>
</reference>
<dbReference type="PROSITE" id="PS51007">
    <property type="entry name" value="CYTC"/>
    <property type="match status" value="2"/>
</dbReference>
<dbReference type="InterPro" id="IPR004852">
    <property type="entry name" value="Di-haem_cyt_c_peroxidsae"/>
</dbReference>
<gene>
    <name evidence="10" type="ORF">WDK88_12735</name>
</gene>
<comment type="subcellular location">
    <subcellularLocation>
        <location evidence="1">Cell envelope</location>
    </subcellularLocation>
</comment>
<feature type="domain" description="Cytochrome c" evidence="9">
    <location>
        <begin position="214"/>
        <end position="390"/>
    </location>
</feature>
<dbReference type="RefSeq" id="WP_224497129.1">
    <property type="nucleotide sequence ID" value="NZ_CP088285.1"/>
</dbReference>
<dbReference type="Proteomes" id="UP001432046">
    <property type="component" value="Chromosome"/>
</dbReference>
<accession>A0ABZ2PAM1</accession>
<proteinExistence type="predicted"/>
<dbReference type="EMBL" id="CP147711">
    <property type="protein sequence ID" value="WXC84267.1"/>
    <property type="molecule type" value="Genomic_DNA"/>
</dbReference>
<evidence type="ECO:0000256" key="4">
    <source>
        <dbReference type="ARBA" id="ARBA00022729"/>
    </source>
</evidence>
<reference evidence="10" key="1">
    <citation type="journal article" date="2021" name="Int. J. Syst. Evol. Microbiol.">
        <title>Bradyrhizobium septentrionale sp. nov. (sv. septentrionale) and Bradyrhizobium quebecense sp. nov. (sv. septentrionale) associated with legumes native to Canada possess rearranged symbiosis genes and numerous insertion sequences.</title>
        <authorList>
            <person name="Bromfield E.S.P."/>
            <person name="Cloutier S."/>
        </authorList>
    </citation>
    <scope>NUCLEOTIDE SEQUENCE</scope>
    <source>
        <strain evidence="10">5S5</strain>
    </source>
</reference>
<sequence>MVLLALTIGPGQARQEMSRAEARRLAERLSALGQALFFDPSLSPSGKLACSSCHDPAHGFGPANAMPVQLGGGDLRQPGVRAVPSLKYLQVVPSFTEHFHDSEDEADESVDNGPTGGLTWDGRVDRGADQARIPLLSDFEMGNRDEADVARRVLAAGHGKAIAAIVGPRKAANPATAYKTALKALEVYQQDYPTFYPYSSKYDAVLAGKAELTPAEARGLDLFNAANKGNCASCHISRRGNDGTPPQFTDYGLIALGVPRNPDIPANKDPAYFDLGLCGPLRTDFLKREDYCGLFRTPTLRNVALRQTFFHNGAVHSLRDVVRFYVERETRPERWYPRKVDGSIDKYDDLPDRPKANVCLDPPFDRKAGDEPALTSAEIDDVVAFLGTLTDGYQPAK</sequence>
<evidence type="ECO:0000256" key="1">
    <source>
        <dbReference type="ARBA" id="ARBA00004196"/>
    </source>
</evidence>
<dbReference type="InterPro" id="IPR036909">
    <property type="entry name" value="Cyt_c-like_dom_sf"/>
</dbReference>
<keyword evidence="2 7" id="KW-0349">Heme</keyword>
<evidence type="ECO:0000256" key="8">
    <source>
        <dbReference type="SAM" id="MobiDB-lite"/>
    </source>
</evidence>
<dbReference type="Pfam" id="PF03150">
    <property type="entry name" value="CCP_MauG"/>
    <property type="match status" value="1"/>
</dbReference>
<evidence type="ECO:0000313" key="10">
    <source>
        <dbReference type="EMBL" id="WXC84267.1"/>
    </source>
</evidence>
<dbReference type="Gene3D" id="1.10.760.10">
    <property type="entry name" value="Cytochrome c-like domain"/>
    <property type="match status" value="2"/>
</dbReference>
<keyword evidence="11" id="KW-1185">Reference proteome</keyword>
<feature type="region of interest" description="Disordered" evidence="8">
    <location>
        <begin position="100"/>
        <end position="124"/>
    </location>
</feature>
<keyword evidence="3 7" id="KW-0479">Metal-binding</keyword>
<dbReference type="InterPro" id="IPR009056">
    <property type="entry name" value="Cyt_c-like_dom"/>
</dbReference>
<dbReference type="SUPFAM" id="SSF46626">
    <property type="entry name" value="Cytochrome c"/>
    <property type="match status" value="2"/>
</dbReference>
<evidence type="ECO:0000256" key="6">
    <source>
        <dbReference type="ARBA" id="ARBA00023004"/>
    </source>
</evidence>
<protein>
    <submittedName>
        <fullName evidence="10">Cytochrome c peroxidase</fullName>
        <ecNumber evidence="10">1.11.1.5</ecNumber>
    </submittedName>
</protein>
<keyword evidence="4" id="KW-0732">Signal</keyword>
<dbReference type="EC" id="1.11.1.5" evidence="10"/>